<sequence length="75" mass="8555">SPTDIAKCLERHFTERHSKPILDMTNDLEKEAVDVWKLFSLADVDDVEFTSSQSDLKFSVQDIKGAIRSLRSKKS</sequence>
<proteinExistence type="predicted"/>
<name>A0A820ZXH4_9BILA</name>
<dbReference type="Proteomes" id="UP000663866">
    <property type="component" value="Unassembled WGS sequence"/>
</dbReference>
<accession>A0A820ZXH4</accession>
<evidence type="ECO:0000313" key="1">
    <source>
        <dbReference type="EMBL" id="CAF4571822.1"/>
    </source>
</evidence>
<feature type="non-terminal residue" evidence="1">
    <location>
        <position position="1"/>
    </location>
</feature>
<comment type="caution">
    <text evidence="1">The sequence shown here is derived from an EMBL/GenBank/DDBJ whole genome shotgun (WGS) entry which is preliminary data.</text>
</comment>
<dbReference type="EMBL" id="CAJOBG010065540">
    <property type="protein sequence ID" value="CAF4571822.1"/>
    <property type="molecule type" value="Genomic_DNA"/>
</dbReference>
<dbReference type="AlphaFoldDB" id="A0A820ZXH4"/>
<reference evidence="1" key="1">
    <citation type="submission" date="2021-02" db="EMBL/GenBank/DDBJ databases">
        <authorList>
            <person name="Nowell W R."/>
        </authorList>
    </citation>
    <scope>NUCLEOTIDE SEQUENCE</scope>
</reference>
<gene>
    <name evidence="1" type="ORF">OVN521_LOCUS44078</name>
</gene>
<keyword evidence="2" id="KW-1185">Reference proteome</keyword>
<organism evidence="1 2">
    <name type="scientific">Rotaria magnacalcarata</name>
    <dbReference type="NCBI Taxonomy" id="392030"/>
    <lineage>
        <taxon>Eukaryota</taxon>
        <taxon>Metazoa</taxon>
        <taxon>Spiralia</taxon>
        <taxon>Gnathifera</taxon>
        <taxon>Rotifera</taxon>
        <taxon>Eurotatoria</taxon>
        <taxon>Bdelloidea</taxon>
        <taxon>Philodinida</taxon>
        <taxon>Philodinidae</taxon>
        <taxon>Rotaria</taxon>
    </lineage>
</organism>
<evidence type="ECO:0000313" key="2">
    <source>
        <dbReference type="Proteomes" id="UP000663866"/>
    </source>
</evidence>
<protein>
    <submittedName>
        <fullName evidence="1">Uncharacterized protein</fullName>
    </submittedName>
</protein>